<evidence type="ECO:0000313" key="2">
    <source>
        <dbReference type="Proteomes" id="UP000304840"/>
    </source>
</evidence>
<reference evidence="2" key="1">
    <citation type="submission" date="2016-03" db="EMBL/GenBank/DDBJ databases">
        <title>Flavobacterium columnare strain B185, complete genome.</title>
        <authorList>
            <person name="Sundberg L.-R."/>
            <person name="Papponen P."/>
            <person name="Laanto E."/>
        </authorList>
    </citation>
    <scope>NUCLEOTIDE SEQUENCE [LARGE SCALE GENOMIC DNA]</scope>
    <source>
        <strain evidence="2">B185</strain>
    </source>
</reference>
<gene>
    <name evidence="1" type="ORF">UN65_07820</name>
</gene>
<proteinExistence type="predicted"/>
<dbReference type="RefSeq" id="WP_014166693.1">
    <property type="nucleotide sequence ID" value="NZ_CP010992.1"/>
</dbReference>
<evidence type="ECO:0000313" key="1">
    <source>
        <dbReference type="EMBL" id="QCV57154.1"/>
    </source>
</evidence>
<dbReference type="InterPro" id="IPR012657">
    <property type="entry name" value="23S_rRNA-intervening_sequence"/>
</dbReference>
<dbReference type="InterPro" id="IPR036583">
    <property type="entry name" value="23S_rRNA_IVS_sf"/>
</dbReference>
<dbReference type="SUPFAM" id="SSF158446">
    <property type="entry name" value="IVS-encoded protein-like"/>
    <property type="match status" value="1"/>
</dbReference>
<sequence length="97" mass="11252">MEHNYIANHFLDQIIRFPSSPALNYGDVESKKDFVNKKRLCLKEIRETSHCLRIIEKPKSYLFDLEVNQTKNESNQLISIVVVSIPTAKDNSEIKNC</sequence>
<reference evidence="1 2" key="2">
    <citation type="submission" date="2019-05" db="EMBL/GenBank/DDBJ databases">
        <authorList>
            <person name="Ravantti J.J."/>
        </authorList>
    </citation>
    <scope>NUCLEOTIDE SEQUENCE [LARGE SCALE GENOMIC DNA]</scope>
    <source>
        <strain evidence="1 2">B185</strain>
    </source>
</reference>
<dbReference type="Proteomes" id="UP000304840">
    <property type="component" value="Chromosome"/>
</dbReference>
<name>A0AAJ3ZK07_9FLAO</name>
<dbReference type="EMBL" id="CP010992">
    <property type="protein sequence ID" value="QCV57154.1"/>
    <property type="molecule type" value="Genomic_DNA"/>
</dbReference>
<dbReference type="AlphaFoldDB" id="A0AAJ3ZK07"/>
<protein>
    <submittedName>
        <fullName evidence="1">Four helix bundle protein</fullName>
    </submittedName>
</protein>
<dbReference type="NCBIfam" id="TIGR02436">
    <property type="entry name" value="four helix bundle protein"/>
    <property type="match status" value="1"/>
</dbReference>
<dbReference type="GeneID" id="60758934"/>
<organism evidence="1 2">
    <name type="scientific">Flavobacterium columnare</name>
    <dbReference type="NCBI Taxonomy" id="996"/>
    <lineage>
        <taxon>Bacteria</taxon>
        <taxon>Pseudomonadati</taxon>
        <taxon>Bacteroidota</taxon>
        <taxon>Flavobacteriia</taxon>
        <taxon>Flavobacteriales</taxon>
        <taxon>Flavobacteriaceae</taxon>
        <taxon>Flavobacterium</taxon>
    </lineage>
</organism>
<accession>A0AAJ3ZK07</accession>
<dbReference type="Gene3D" id="1.20.1440.60">
    <property type="entry name" value="23S rRNA-intervening sequence"/>
    <property type="match status" value="1"/>
</dbReference>